<keyword evidence="2" id="KW-0560">Oxidoreductase</keyword>
<evidence type="ECO:0000256" key="1">
    <source>
        <dbReference type="ARBA" id="ARBA00022946"/>
    </source>
</evidence>
<protein>
    <recommendedName>
        <fullName evidence="3">ACAD9/ACADV-like C-terminal domain-containing protein</fullName>
    </recommendedName>
</protein>
<keyword evidence="5" id="KW-1185">Reference proteome</keyword>
<dbReference type="OrthoDB" id="354at2759"/>
<proteinExistence type="predicted"/>
<dbReference type="Gene3D" id="1.20.140.10">
    <property type="entry name" value="Butyryl-CoA Dehydrogenase, subunit A, domain 3"/>
    <property type="match status" value="1"/>
</dbReference>
<evidence type="ECO:0000256" key="2">
    <source>
        <dbReference type="ARBA" id="ARBA00023002"/>
    </source>
</evidence>
<accession>A0A8J4STY1</accession>
<dbReference type="AlphaFoldDB" id="A0A8J4STY1"/>
<evidence type="ECO:0000259" key="3">
    <source>
        <dbReference type="Pfam" id="PF21343"/>
    </source>
</evidence>
<keyword evidence="1" id="KW-0809">Transit peptide</keyword>
<sequence>MDDQMYLVKLADCAIDLFLAGVCLGRASRAISIGIHLHDYEIRLATTFAKLACKRIESNLGDSSDLHRDKHRIASELLAHRGYPVSHPLTRVW</sequence>
<name>A0A8J4STY1_9TREM</name>
<dbReference type="Pfam" id="PF21343">
    <property type="entry name" value="ACAD9-ACADV_C"/>
    <property type="match status" value="1"/>
</dbReference>
<dbReference type="InterPro" id="IPR049448">
    <property type="entry name" value="ACAD9/ACADV-like_C"/>
</dbReference>
<evidence type="ECO:0000313" key="5">
    <source>
        <dbReference type="Proteomes" id="UP000748531"/>
    </source>
</evidence>
<dbReference type="Proteomes" id="UP000748531">
    <property type="component" value="Unassembled WGS sequence"/>
</dbReference>
<comment type="caution">
    <text evidence="4">The sequence shown here is derived from an EMBL/GenBank/DDBJ whole genome shotgun (WGS) entry which is preliminary data.</text>
</comment>
<gene>
    <name evidence="4" type="ORF">PHET_01097</name>
</gene>
<dbReference type="EMBL" id="LUCH01000329">
    <property type="protein sequence ID" value="KAF5405437.1"/>
    <property type="molecule type" value="Genomic_DNA"/>
</dbReference>
<feature type="domain" description="ACAD9/ACADV-like C-terminal" evidence="3">
    <location>
        <begin position="2"/>
        <end position="79"/>
    </location>
</feature>
<dbReference type="GO" id="GO:0016491">
    <property type="term" value="F:oxidoreductase activity"/>
    <property type="evidence" value="ECO:0007669"/>
    <property type="project" value="UniProtKB-KW"/>
</dbReference>
<evidence type="ECO:0000313" key="4">
    <source>
        <dbReference type="EMBL" id="KAF5405437.1"/>
    </source>
</evidence>
<organism evidence="4 5">
    <name type="scientific">Paragonimus heterotremus</name>
    <dbReference type="NCBI Taxonomy" id="100268"/>
    <lineage>
        <taxon>Eukaryota</taxon>
        <taxon>Metazoa</taxon>
        <taxon>Spiralia</taxon>
        <taxon>Lophotrochozoa</taxon>
        <taxon>Platyhelminthes</taxon>
        <taxon>Trematoda</taxon>
        <taxon>Digenea</taxon>
        <taxon>Plagiorchiida</taxon>
        <taxon>Troglotremata</taxon>
        <taxon>Troglotrematidae</taxon>
        <taxon>Paragonimus</taxon>
    </lineage>
</organism>
<reference evidence="4" key="1">
    <citation type="submission" date="2019-05" db="EMBL/GenBank/DDBJ databases">
        <title>Annotation for the trematode Paragonimus heterotremus.</title>
        <authorList>
            <person name="Choi Y.-J."/>
        </authorList>
    </citation>
    <scope>NUCLEOTIDE SEQUENCE</scope>
    <source>
        <strain evidence="4">LC</strain>
    </source>
</reference>